<feature type="non-terminal residue" evidence="2">
    <location>
        <position position="121"/>
    </location>
</feature>
<gene>
    <name evidence="2" type="ORF">BINO364_LOCUS13919</name>
</gene>
<evidence type="ECO:0000313" key="3">
    <source>
        <dbReference type="Proteomes" id="UP000838878"/>
    </source>
</evidence>
<proteinExistence type="predicted"/>
<feature type="compositionally biased region" description="Low complexity" evidence="1">
    <location>
        <begin position="43"/>
        <end position="59"/>
    </location>
</feature>
<sequence length="121" mass="13078">MVLNIKFRGGRQSSRAIRARAGRAGRAGRAAAAYRFRAAFSRRPSSAALRRAPASGRRPPAAREPPPAPARRHRAAEPANSTDLFSLANVAPASVSRRETALDLDVILSHRSELFQAARLL</sequence>
<dbReference type="AlphaFoldDB" id="A0A8J9VS86"/>
<organism evidence="2 3">
    <name type="scientific">Brenthis ino</name>
    <name type="common">lesser marbled fritillary</name>
    <dbReference type="NCBI Taxonomy" id="405034"/>
    <lineage>
        <taxon>Eukaryota</taxon>
        <taxon>Metazoa</taxon>
        <taxon>Ecdysozoa</taxon>
        <taxon>Arthropoda</taxon>
        <taxon>Hexapoda</taxon>
        <taxon>Insecta</taxon>
        <taxon>Pterygota</taxon>
        <taxon>Neoptera</taxon>
        <taxon>Endopterygota</taxon>
        <taxon>Lepidoptera</taxon>
        <taxon>Glossata</taxon>
        <taxon>Ditrysia</taxon>
        <taxon>Papilionoidea</taxon>
        <taxon>Nymphalidae</taxon>
        <taxon>Heliconiinae</taxon>
        <taxon>Argynnini</taxon>
        <taxon>Brenthis</taxon>
    </lineage>
</organism>
<protein>
    <submittedName>
        <fullName evidence="2">Uncharacterized protein</fullName>
    </submittedName>
</protein>
<dbReference type="Proteomes" id="UP000838878">
    <property type="component" value="Chromosome 7"/>
</dbReference>
<keyword evidence="3" id="KW-1185">Reference proteome</keyword>
<dbReference type="EMBL" id="OV170227">
    <property type="protein sequence ID" value="CAH0728738.1"/>
    <property type="molecule type" value="Genomic_DNA"/>
</dbReference>
<accession>A0A8J9VS86</accession>
<dbReference type="OrthoDB" id="7474951at2759"/>
<name>A0A8J9VS86_9NEOP</name>
<evidence type="ECO:0000256" key="1">
    <source>
        <dbReference type="SAM" id="MobiDB-lite"/>
    </source>
</evidence>
<reference evidence="2" key="1">
    <citation type="submission" date="2021-12" db="EMBL/GenBank/DDBJ databases">
        <authorList>
            <person name="Martin H S."/>
        </authorList>
    </citation>
    <scope>NUCLEOTIDE SEQUENCE</scope>
</reference>
<feature type="region of interest" description="Disordered" evidence="1">
    <location>
        <begin position="43"/>
        <end position="83"/>
    </location>
</feature>
<evidence type="ECO:0000313" key="2">
    <source>
        <dbReference type="EMBL" id="CAH0728738.1"/>
    </source>
</evidence>